<dbReference type="PROSITE" id="PS51186">
    <property type="entry name" value="GNAT"/>
    <property type="match status" value="1"/>
</dbReference>
<evidence type="ECO:0000259" key="1">
    <source>
        <dbReference type="PROSITE" id="PS51186"/>
    </source>
</evidence>
<feature type="domain" description="N-acetyltransferase" evidence="1">
    <location>
        <begin position="1"/>
        <end position="132"/>
    </location>
</feature>
<protein>
    <recommendedName>
        <fullName evidence="1">N-acetyltransferase domain-containing protein</fullName>
    </recommendedName>
</protein>
<dbReference type="SUPFAM" id="SSF55729">
    <property type="entry name" value="Acyl-CoA N-acyltransferases (Nat)"/>
    <property type="match status" value="1"/>
</dbReference>
<evidence type="ECO:0000313" key="3">
    <source>
        <dbReference type="Proteomes" id="UP001054820"/>
    </source>
</evidence>
<proteinExistence type="predicted"/>
<dbReference type="CDD" id="cd04301">
    <property type="entry name" value="NAT_SF"/>
    <property type="match status" value="1"/>
</dbReference>
<evidence type="ECO:0000313" key="2">
    <source>
        <dbReference type="EMBL" id="BCN93927.1"/>
    </source>
</evidence>
<dbReference type="EMBL" id="AP024202">
    <property type="protein sequence ID" value="BCN93927.1"/>
    <property type="molecule type" value="Genomic_DNA"/>
</dbReference>
<dbReference type="InterPro" id="IPR016181">
    <property type="entry name" value="Acyl_CoA_acyltransferase"/>
</dbReference>
<dbReference type="RefSeq" id="WP_237261416.1">
    <property type="nucleotide sequence ID" value="NZ_AP024202.1"/>
</dbReference>
<keyword evidence="3" id="KW-1185">Reference proteome</keyword>
<dbReference type="InterPro" id="IPR000182">
    <property type="entry name" value="GNAT_dom"/>
</dbReference>
<organism evidence="2 3">
    <name type="scientific">Thiomicrorhabdus immobilis</name>
    <dbReference type="NCBI Taxonomy" id="2791037"/>
    <lineage>
        <taxon>Bacteria</taxon>
        <taxon>Pseudomonadati</taxon>
        <taxon>Pseudomonadota</taxon>
        <taxon>Gammaproteobacteria</taxon>
        <taxon>Thiotrichales</taxon>
        <taxon>Piscirickettsiaceae</taxon>
        <taxon>Thiomicrorhabdus</taxon>
    </lineage>
</organism>
<name>A0ABM7MER8_9GAMM</name>
<dbReference type="Gene3D" id="3.40.630.30">
    <property type="match status" value="1"/>
</dbReference>
<dbReference type="Pfam" id="PF13508">
    <property type="entry name" value="Acetyltransf_7"/>
    <property type="match status" value="1"/>
</dbReference>
<sequence>MPNALTFEVASSEAFYEIKHFLKRNQTHSANRGDKIYIVRNHLKLIGVARLLPVEDSPTTFWLRGLFVESAWRKQGIASQLLEHIANQEKSNREIKMIAAFAEPHLLKFYQRNHYTETAITNLPDSLKQRIEQAQSQGKTWRCLQITL</sequence>
<gene>
    <name evidence="2" type="ORF">THMIRHAM_17120</name>
</gene>
<accession>A0ABM7MER8</accession>
<reference evidence="2" key="1">
    <citation type="journal article" date="2022" name="Arch. Microbiol.">
        <title>Thiomicrorhabdus immobilis sp. nov., a mesophilic sulfur-oxidizing bacterium isolated from sediment of a brackish lake in northern Japan.</title>
        <authorList>
            <person name="Kojima H."/>
            <person name="Mochizuki J."/>
            <person name="Kanda M."/>
            <person name="Watanabe T."/>
            <person name="Fukui M."/>
        </authorList>
    </citation>
    <scope>NUCLEOTIDE SEQUENCE</scope>
    <source>
        <strain evidence="2">Am19</strain>
    </source>
</reference>
<dbReference type="Proteomes" id="UP001054820">
    <property type="component" value="Chromosome"/>
</dbReference>